<dbReference type="AlphaFoldDB" id="A0A9R0WB77"/>
<name>A0A9R0WB77_TRITD</name>
<dbReference type="InterPro" id="IPR058353">
    <property type="entry name" value="DUF8040"/>
</dbReference>
<organism evidence="2 3">
    <name type="scientific">Triticum turgidum subsp. durum</name>
    <name type="common">Durum wheat</name>
    <name type="synonym">Triticum durum</name>
    <dbReference type="NCBI Taxonomy" id="4567"/>
    <lineage>
        <taxon>Eukaryota</taxon>
        <taxon>Viridiplantae</taxon>
        <taxon>Streptophyta</taxon>
        <taxon>Embryophyta</taxon>
        <taxon>Tracheophyta</taxon>
        <taxon>Spermatophyta</taxon>
        <taxon>Magnoliopsida</taxon>
        <taxon>Liliopsida</taxon>
        <taxon>Poales</taxon>
        <taxon>Poaceae</taxon>
        <taxon>BOP clade</taxon>
        <taxon>Pooideae</taxon>
        <taxon>Triticodae</taxon>
        <taxon>Triticeae</taxon>
        <taxon>Triticinae</taxon>
        <taxon>Triticum</taxon>
    </lineage>
</organism>
<evidence type="ECO:0000313" key="2">
    <source>
        <dbReference type="EMBL" id="VAI05385.1"/>
    </source>
</evidence>
<evidence type="ECO:0000313" key="3">
    <source>
        <dbReference type="Proteomes" id="UP000324705"/>
    </source>
</evidence>
<accession>A0A9R0WB77</accession>
<dbReference type="EMBL" id="LT934118">
    <property type="protein sequence ID" value="VAI05385.1"/>
    <property type="molecule type" value="Genomic_DNA"/>
</dbReference>
<dbReference type="Pfam" id="PF26138">
    <property type="entry name" value="DUF8040"/>
    <property type="match status" value="1"/>
</dbReference>
<feature type="domain" description="DUF8040" evidence="1">
    <location>
        <begin position="46"/>
        <end position="82"/>
    </location>
</feature>
<evidence type="ECO:0000259" key="1">
    <source>
        <dbReference type="Pfam" id="PF26138"/>
    </source>
</evidence>
<dbReference type="OMA" id="NCQIAFR"/>
<reference evidence="2 3" key="1">
    <citation type="submission" date="2017-09" db="EMBL/GenBank/DDBJ databases">
        <authorList>
            <consortium name="International Durum Wheat Genome Sequencing Consortium (IDWGSC)"/>
            <person name="Milanesi L."/>
        </authorList>
    </citation>
    <scope>NUCLEOTIDE SEQUENCE [LARGE SCALE GENOMIC DNA]</scope>
    <source>
        <strain evidence="3">cv. Svevo</strain>
    </source>
</reference>
<protein>
    <recommendedName>
        <fullName evidence="1">DUF8040 domain-containing protein</fullName>
    </recommendedName>
</protein>
<sequence>MNLEMRDHVRKREEDDDEMMLFILPALHLIGTDGVALRECRIPRHTSSLTCEMFVKELLEGHVKNCQIAFRMEPHIFKSLAN</sequence>
<keyword evidence="3" id="KW-1185">Reference proteome</keyword>
<proteinExistence type="predicted"/>
<dbReference type="Gramene" id="TRITD4Bv1G091090.1">
    <property type="protein sequence ID" value="TRITD4Bv1G091090.1"/>
    <property type="gene ID" value="TRITD4Bv1G091090"/>
</dbReference>
<gene>
    <name evidence="2" type="ORF">TRITD_4Bv1G091090</name>
</gene>
<dbReference type="Proteomes" id="UP000324705">
    <property type="component" value="Chromosome 4B"/>
</dbReference>